<keyword evidence="2" id="KW-1185">Reference proteome</keyword>
<name>A0A1R3FU10_COCAP</name>
<evidence type="ECO:0000313" key="2">
    <source>
        <dbReference type="Proteomes" id="UP000188268"/>
    </source>
</evidence>
<feature type="non-terminal residue" evidence="1">
    <location>
        <position position="1"/>
    </location>
</feature>
<sequence>ETSKISPLDSTNCNLYQEEILLFGFRYISVSRLQL</sequence>
<dbReference type="AlphaFoldDB" id="A0A1R3FU10"/>
<dbReference type="EMBL" id="AWWV01016506">
    <property type="protein sequence ID" value="OMO49343.1"/>
    <property type="molecule type" value="Genomic_DNA"/>
</dbReference>
<proteinExistence type="predicted"/>
<accession>A0A1R3FU10</accession>
<evidence type="ECO:0000313" key="1">
    <source>
        <dbReference type="EMBL" id="OMO49343.1"/>
    </source>
</evidence>
<comment type="caution">
    <text evidence="1">The sequence shown here is derived from an EMBL/GenBank/DDBJ whole genome shotgun (WGS) entry which is preliminary data.</text>
</comment>
<gene>
    <name evidence="1" type="ORF">CCACVL1_31064</name>
</gene>
<dbReference type="Gramene" id="OMO49343">
    <property type="protein sequence ID" value="OMO49343"/>
    <property type="gene ID" value="CCACVL1_31064"/>
</dbReference>
<organism evidence="1 2">
    <name type="scientific">Corchorus capsularis</name>
    <name type="common">Jute</name>
    <dbReference type="NCBI Taxonomy" id="210143"/>
    <lineage>
        <taxon>Eukaryota</taxon>
        <taxon>Viridiplantae</taxon>
        <taxon>Streptophyta</taxon>
        <taxon>Embryophyta</taxon>
        <taxon>Tracheophyta</taxon>
        <taxon>Spermatophyta</taxon>
        <taxon>Magnoliopsida</taxon>
        <taxon>eudicotyledons</taxon>
        <taxon>Gunneridae</taxon>
        <taxon>Pentapetalae</taxon>
        <taxon>rosids</taxon>
        <taxon>malvids</taxon>
        <taxon>Malvales</taxon>
        <taxon>Malvaceae</taxon>
        <taxon>Grewioideae</taxon>
        <taxon>Apeibeae</taxon>
        <taxon>Corchorus</taxon>
    </lineage>
</organism>
<protein>
    <submittedName>
        <fullName evidence="1">Uncharacterized protein</fullName>
    </submittedName>
</protein>
<dbReference type="Proteomes" id="UP000188268">
    <property type="component" value="Unassembled WGS sequence"/>
</dbReference>
<reference evidence="1 2" key="1">
    <citation type="submission" date="2013-09" db="EMBL/GenBank/DDBJ databases">
        <title>Corchorus capsularis genome sequencing.</title>
        <authorList>
            <person name="Alam M."/>
            <person name="Haque M.S."/>
            <person name="Islam M.S."/>
            <person name="Emdad E.M."/>
            <person name="Islam M.M."/>
            <person name="Ahmed B."/>
            <person name="Halim A."/>
            <person name="Hossen Q.M.M."/>
            <person name="Hossain M.Z."/>
            <person name="Ahmed R."/>
            <person name="Khan M.M."/>
            <person name="Islam R."/>
            <person name="Rashid M.M."/>
            <person name="Khan S.A."/>
            <person name="Rahman M.S."/>
            <person name="Alam M."/>
        </authorList>
    </citation>
    <scope>NUCLEOTIDE SEQUENCE [LARGE SCALE GENOMIC DNA]</scope>
    <source>
        <strain evidence="2">cv. CVL-1</strain>
        <tissue evidence="1">Whole seedling</tissue>
    </source>
</reference>